<comment type="caution">
    <text evidence="8">The sequence shown here is derived from an EMBL/GenBank/DDBJ whole genome shotgun (WGS) entry which is preliminary data.</text>
</comment>
<dbReference type="InterPro" id="IPR036052">
    <property type="entry name" value="TrpB-like_PALP_sf"/>
</dbReference>
<dbReference type="NCBIfam" id="NF005454">
    <property type="entry name" value="PRK07048.1"/>
    <property type="match status" value="1"/>
</dbReference>
<name>A0ABN1CGE7_SACER</name>
<dbReference type="Proteomes" id="UP001500729">
    <property type="component" value="Unassembled WGS sequence"/>
</dbReference>
<gene>
    <name evidence="8" type="ORF">GCM10009533_16490</name>
</gene>
<evidence type="ECO:0000313" key="8">
    <source>
        <dbReference type="EMBL" id="GAA0518048.1"/>
    </source>
</evidence>
<evidence type="ECO:0000256" key="3">
    <source>
        <dbReference type="ARBA" id="ARBA00001936"/>
    </source>
</evidence>
<protein>
    <submittedName>
        <fullName evidence="8">Pyridoxal-phosphate dependent enzyme</fullName>
    </submittedName>
</protein>
<evidence type="ECO:0000256" key="5">
    <source>
        <dbReference type="ARBA" id="ARBA00022842"/>
    </source>
</evidence>
<dbReference type="PANTHER" id="PTHR43050:SF1">
    <property type="entry name" value="SERINE RACEMASE"/>
    <property type="match status" value="1"/>
</dbReference>
<accession>A0ABN1CGE7</accession>
<organism evidence="8 9">
    <name type="scientific">Saccharopolyspora erythraea</name>
    <name type="common">Streptomyces erythraeus</name>
    <dbReference type="NCBI Taxonomy" id="1836"/>
    <lineage>
        <taxon>Bacteria</taxon>
        <taxon>Bacillati</taxon>
        <taxon>Actinomycetota</taxon>
        <taxon>Actinomycetes</taxon>
        <taxon>Pseudonocardiales</taxon>
        <taxon>Pseudonocardiaceae</taxon>
        <taxon>Saccharopolyspora</taxon>
    </lineage>
</organism>
<comment type="cofactor">
    <cofactor evidence="2">
        <name>pyridoxal 5'-phosphate</name>
        <dbReference type="ChEBI" id="CHEBI:597326"/>
    </cofactor>
</comment>
<evidence type="ECO:0000256" key="6">
    <source>
        <dbReference type="ARBA" id="ARBA00022898"/>
    </source>
</evidence>
<dbReference type="CDD" id="cd01562">
    <property type="entry name" value="Thr-dehyd"/>
    <property type="match status" value="1"/>
</dbReference>
<proteinExistence type="predicted"/>
<evidence type="ECO:0000256" key="1">
    <source>
        <dbReference type="ARBA" id="ARBA00001913"/>
    </source>
</evidence>
<dbReference type="InterPro" id="IPR001926">
    <property type="entry name" value="TrpB-like_PALP"/>
</dbReference>
<keyword evidence="6" id="KW-0663">Pyridoxal phosphate</keyword>
<dbReference type="PROSITE" id="PS00165">
    <property type="entry name" value="DEHYDRATASE_SER_THR"/>
    <property type="match status" value="1"/>
</dbReference>
<comment type="cofactor">
    <cofactor evidence="3">
        <name>Mn(2+)</name>
        <dbReference type="ChEBI" id="CHEBI:29035"/>
    </cofactor>
</comment>
<evidence type="ECO:0000259" key="7">
    <source>
        <dbReference type="Pfam" id="PF00291"/>
    </source>
</evidence>
<sequence length="319" mass="33733">MSDVLTFDDVKAAAERLRGVAHRTPVLTSRTLDERLGAQVLLKAENFQRVGAFKFRGAYNAISRLDSARLERGVAAYSSGNHAQAVALAARLAGTTATIVMPHDAPVAKAEATAGYGARIVRYDRYSQDRRQIAEQLAAEHGLTVVPPYDHHDVMAGQGTTALELVEEAGQLDALVVPVGGGGLISGCATAVRALSPATRVIGVEPEAGDDVRRSLSAGHRVEIPVPRTIADGQAITAPGELTFEVVRRLVDEVVLVSDDEIRAAMRLLFERLKIVVEPSGATALAALLAGRAPARGRVGVVLSGGNVDLRRFSELLDG</sequence>
<keyword evidence="5" id="KW-0460">Magnesium</keyword>
<comment type="cofactor">
    <cofactor evidence="1">
        <name>Ca(2+)</name>
        <dbReference type="ChEBI" id="CHEBI:29108"/>
    </cofactor>
</comment>
<keyword evidence="9" id="KW-1185">Reference proteome</keyword>
<evidence type="ECO:0000313" key="9">
    <source>
        <dbReference type="Proteomes" id="UP001500729"/>
    </source>
</evidence>
<dbReference type="PANTHER" id="PTHR43050">
    <property type="entry name" value="SERINE / THREONINE RACEMASE FAMILY MEMBER"/>
    <property type="match status" value="1"/>
</dbReference>
<evidence type="ECO:0000256" key="2">
    <source>
        <dbReference type="ARBA" id="ARBA00001933"/>
    </source>
</evidence>
<evidence type="ECO:0000256" key="4">
    <source>
        <dbReference type="ARBA" id="ARBA00001946"/>
    </source>
</evidence>
<comment type="cofactor">
    <cofactor evidence="4">
        <name>Mg(2+)</name>
        <dbReference type="ChEBI" id="CHEBI:18420"/>
    </cofactor>
</comment>
<dbReference type="EMBL" id="BAAAGS010000007">
    <property type="protein sequence ID" value="GAA0518048.1"/>
    <property type="molecule type" value="Genomic_DNA"/>
</dbReference>
<dbReference type="Gene3D" id="3.40.50.1100">
    <property type="match status" value="2"/>
</dbReference>
<dbReference type="InterPro" id="IPR000634">
    <property type="entry name" value="Ser/Thr_deHydtase_PyrdxlP-BS"/>
</dbReference>
<feature type="domain" description="Tryptophan synthase beta chain-like PALP" evidence="7">
    <location>
        <begin position="22"/>
        <end position="305"/>
    </location>
</feature>
<dbReference type="SUPFAM" id="SSF53686">
    <property type="entry name" value="Tryptophan synthase beta subunit-like PLP-dependent enzymes"/>
    <property type="match status" value="1"/>
</dbReference>
<dbReference type="Pfam" id="PF00291">
    <property type="entry name" value="PALP"/>
    <property type="match status" value="1"/>
</dbReference>
<reference evidence="8 9" key="1">
    <citation type="journal article" date="2019" name="Int. J. Syst. Evol. Microbiol.">
        <title>The Global Catalogue of Microorganisms (GCM) 10K type strain sequencing project: providing services to taxonomists for standard genome sequencing and annotation.</title>
        <authorList>
            <consortium name="The Broad Institute Genomics Platform"/>
            <consortium name="The Broad Institute Genome Sequencing Center for Infectious Disease"/>
            <person name="Wu L."/>
            <person name="Ma J."/>
        </authorList>
    </citation>
    <scope>NUCLEOTIDE SEQUENCE [LARGE SCALE GENOMIC DNA]</scope>
    <source>
        <strain evidence="8 9">JCM 10303</strain>
    </source>
</reference>